<feature type="domain" description="N-acetyltransferase" evidence="3">
    <location>
        <begin position="13"/>
        <end position="167"/>
    </location>
</feature>
<dbReference type="Proteomes" id="UP000295444">
    <property type="component" value="Unassembled WGS sequence"/>
</dbReference>
<dbReference type="AlphaFoldDB" id="A0A4R6SEJ2"/>
<dbReference type="CDD" id="cd04301">
    <property type="entry name" value="NAT_SF"/>
    <property type="match status" value="1"/>
</dbReference>
<dbReference type="GO" id="GO:0016747">
    <property type="term" value="F:acyltransferase activity, transferring groups other than amino-acyl groups"/>
    <property type="evidence" value="ECO:0007669"/>
    <property type="project" value="InterPro"/>
</dbReference>
<evidence type="ECO:0000313" key="5">
    <source>
        <dbReference type="Proteomes" id="UP000295444"/>
    </source>
</evidence>
<dbReference type="PROSITE" id="PS51186">
    <property type="entry name" value="GNAT"/>
    <property type="match status" value="1"/>
</dbReference>
<evidence type="ECO:0000256" key="1">
    <source>
        <dbReference type="ARBA" id="ARBA00022679"/>
    </source>
</evidence>
<gene>
    <name evidence="4" type="ORF">EV186_103430</name>
</gene>
<dbReference type="PANTHER" id="PTHR43877:SF2">
    <property type="entry name" value="AMINOALKYLPHOSPHONATE N-ACETYLTRANSFERASE-RELATED"/>
    <property type="match status" value="1"/>
</dbReference>
<dbReference type="InterPro" id="IPR000182">
    <property type="entry name" value="GNAT_dom"/>
</dbReference>
<dbReference type="PANTHER" id="PTHR43877">
    <property type="entry name" value="AMINOALKYLPHOSPHONATE N-ACETYLTRANSFERASE-RELATED-RELATED"/>
    <property type="match status" value="1"/>
</dbReference>
<proteinExistence type="predicted"/>
<dbReference type="InterPro" id="IPR050832">
    <property type="entry name" value="Bact_Acetyltransf"/>
</dbReference>
<evidence type="ECO:0000259" key="3">
    <source>
        <dbReference type="PROSITE" id="PS51186"/>
    </source>
</evidence>
<comment type="caution">
    <text evidence="4">The sequence shown here is derived from an EMBL/GenBank/DDBJ whole genome shotgun (WGS) entry which is preliminary data.</text>
</comment>
<reference evidence="4 5" key="1">
    <citation type="submission" date="2019-03" db="EMBL/GenBank/DDBJ databases">
        <title>Genomic Encyclopedia of Type Strains, Phase IV (KMG-IV): sequencing the most valuable type-strain genomes for metagenomic binning, comparative biology and taxonomic classification.</title>
        <authorList>
            <person name="Goeker M."/>
        </authorList>
    </citation>
    <scope>NUCLEOTIDE SEQUENCE [LARGE SCALE GENOMIC DNA]</scope>
    <source>
        <strain evidence="4 5">DSM 45361</strain>
    </source>
</reference>
<evidence type="ECO:0000313" key="4">
    <source>
        <dbReference type="EMBL" id="TDP97466.1"/>
    </source>
</evidence>
<dbReference type="InterPro" id="IPR016181">
    <property type="entry name" value="Acyl_CoA_acyltransferase"/>
</dbReference>
<accession>A0A4R6SEJ2</accession>
<dbReference type="Pfam" id="PF00583">
    <property type="entry name" value="Acetyltransf_1"/>
    <property type="match status" value="1"/>
</dbReference>
<keyword evidence="5" id="KW-1185">Reference proteome</keyword>
<protein>
    <submittedName>
        <fullName evidence="4">Acetyltransferase (GNAT) family protein</fullName>
    </submittedName>
</protein>
<keyword evidence="1 4" id="KW-0808">Transferase</keyword>
<dbReference type="Gene3D" id="3.40.630.30">
    <property type="match status" value="1"/>
</dbReference>
<keyword evidence="2" id="KW-0012">Acyltransferase</keyword>
<organism evidence="4 5">
    <name type="scientific">Labedaea rhizosphaerae</name>
    <dbReference type="NCBI Taxonomy" id="598644"/>
    <lineage>
        <taxon>Bacteria</taxon>
        <taxon>Bacillati</taxon>
        <taxon>Actinomycetota</taxon>
        <taxon>Actinomycetes</taxon>
        <taxon>Pseudonocardiales</taxon>
        <taxon>Pseudonocardiaceae</taxon>
        <taxon>Labedaea</taxon>
    </lineage>
</organism>
<evidence type="ECO:0000256" key="2">
    <source>
        <dbReference type="ARBA" id="ARBA00023315"/>
    </source>
</evidence>
<name>A0A4R6SEJ2_LABRH</name>
<sequence>MAGSTGVSVVPVIRTVPYDHPDAAMLIELVQQEYVVRYGGRDDSPVDPAQFAPPHGLFLVAYLDDAPVACGGWRVASADEPNLLAGDIEIKRMFVAAQARGRGLARAVLAELERTAFEAGGKRIVLESGQAQPEALALYASSGYVDIEPFGYYRCAPESVHLGKALSEDMWRSTPSVT</sequence>
<dbReference type="SUPFAM" id="SSF55729">
    <property type="entry name" value="Acyl-CoA N-acyltransferases (Nat)"/>
    <property type="match status" value="1"/>
</dbReference>
<dbReference type="EMBL" id="SNXZ01000003">
    <property type="protein sequence ID" value="TDP97466.1"/>
    <property type="molecule type" value="Genomic_DNA"/>
</dbReference>